<dbReference type="Pfam" id="PF00486">
    <property type="entry name" value="Trans_reg_C"/>
    <property type="match status" value="1"/>
</dbReference>
<dbReference type="PANTHER" id="PTHR35807:SF1">
    <property type="entry name" value="TRANSCRIPTIONAL REGULATOR REDD"/>
    <property type="match status" value="1"/>
</dbReference>
<dbReference type="InterPro" id="IPR011990">
    <property type="entry name" value="TPR-like_helical_dom_sf"/>
</dbReference>
<dbReference type="PANTHER" id="PTHR35807">
    <property type="entry name" value="TRANSCRIPTIONAL REGULATOR REDD-RELATED"/>
    <property type="match status" value="1"/>
</dbReference>
<dbReference type="SUPFAM" id="SSF52540">
    <property type="entry name" value="P-loop containing nucleoside triphosphate hydrolases"/>
    <property type="match status" value="1"/>
</dbReference>
<evidence type="ECO:0000256" key="4">
    <source>
        <dbReference type="ARBA" id="ARBA00023163"/>
    </source>
</evidence>
<dbReference type="Proteomes" id="UP001285521">
    <property type="component" value="Unassembled WGS sequence"/>
</dbReference>
<accession>A0ABU4STR7</accession>
<evidence type="ECO:0000259" key="6">
    <source>
        <dbReference type="PROSITE" id="PS51755"/>
    </source>
</evidence>
<evidence type="ECO:0000256" key="3">
    <source>
        <dbReference type="ARBA" id="ARBA00023125"/>
    </source>
</evidence>
<evidence type="ECO:0000256" key="5">
    <source>
        <dbReference type="PROSITE-ProRule" id="PRU01091"/>
    </source>
</evidence>
<sequence length="912" mass="99168">MGKLRVDVLGDLRITVDGTPLVPCQPRQRAVLAVLAMRSPHPVTRAELIDAVWGDDPPSSASGSLHTYISALRRLAEPDLPARACGNLIITTDSGYACLVAPSDLGEFESIIAAARSGGRCEELRTALQIWRGTALSDVPGPFAERQRARLEEARLSAVEDWAAAAIASGGHGEVIDALTRTAADHPVRERVVQLLMLALSRSGRQAEALAAFRHVRAALVAQLGVEPGPELQEQHERILKGTPPKSVRPAQTTHDTIGFVGREDEIIELCARLSGAGPRTVVISAIDGTGGIGKTALAVHVAHLLVDRFPDGQLFIDLQGFAPNSTPMPPHEALRRLLVGLGVDQKSLPDDLDGRAAMYRSVLADRRALVLLDNAFNAEQVRPLLPGVSSSAVLVTSRNRLSGLVVSGGAHRVTLDVLPAVEALALLRSIIGRRVDAEPRAALELIRLCCALPLALRVAAERVSTGPDRTLAALAEELAAERLDVLEADETTAVRATLSWSYRALPSEAARMFRLLGLHPGPSPSLGAAAALAGSPPREARKLLDVLCAGHLVDEIALRHYSFHDLLRTYAHEKALDDEPTPDKAVDRMLCWYLHSADAADRLLFPGRRRMPLPSLPDDVHPEEFGGRDEAQAWLRSEYANLIAAIRFAADSGNTELAARLPLALMSFFEFDSRFDDGLAMYRIGLGSAVSTGDVRAEAVLCNNIGILHSVRREYDDGERWFQRSLPLWQTISDEHGEGQVLINLAGVYVGRGTGDAEAVARHLVRALEIFTRLDHQFGRIFAMTHLTTVYKRMKRLDDALAAGTEAAQTAREIGAEVLEAAALSDLGRLHEDLRDLPAALACHEAALEIHCRLTNQLREARDRLCVAYVCREMGRYDRMREEYARAFAMLEELNPAEAERERTAFGPLPS</sequence>
<evidence type="ECO:0000313" key="8">
    <source>
        <dbReference type="Proteomes" id="UP001285521"/>
    </source>
</evidence>
<dbReference type="PROSITE" id="PS51755">
    <property type="entry name" value="OMPR_PHOB"/>
    <property type="match status" value="1"/>
</dbReference>
<dbReference type="SUPFAM" id="SSF46894">
    <property type="entry name" value="C-terminal effector domain of the bipartite response regulators"/>
    <property type="match status" value="1"/>
</dbReference>
<comment type="caution">
    <text evidence="7">The sequence shown here is derived from an EMBL/GenBank/DDBJ whole genome shotgun (WGS) entry which is preliminary data.</text>
</comment>
<dbReference type="EMBL" id="JAXAVW010000002">
    <property type="protein sequence ID" value="MDX8029153.1"/>
    <property type="molecule type" value="Genomic_DNA"/>
</dbReference>
<keyword evidence="2" id="KW-0805">Transcription regulation</keyword>
<comment type="similarity">
    <text evidence="1">Belongs to the AfsR/DnrI/RedD regulatory family.</text>
</comment>
<proteinExistence type="inferred from homology"/>
<dbReference type="InterPro" id="IPR019734">
    <property type="entry name" value="TPR_rpt"/>
</dbReference>
<keyword evidence="3 5" id="KW-0238">DNA-binding</keyword>
<gene>
    <name evidence="7" type="ORF">SK803_02975</name>
</gene>
<dbReference type="Pfam" id="PF03704">
    <property type="entry name" value="BTAD"/>
    <property type="match status" value="1"/>
</dbReference>
<dbReference type="SMART" id="SM01043">
    <property type="entry name" value="BTAD"/>
    <property type="match status" value="1"/>
</dbReference>
<dbReference type="InterPro" id="IPR005158">
    <property type="entry name" value="BTAD"/>
</dbReference>
<name>A0ABU4STR7_9PSEU</name>
<dbReference type="InterPro" id="IPR001867">
    <property type="entry name" value="OmpR/PhoB-type_DNA-bd"/>
</dbReference>
<feature type="DNA-binding region" description="OmpR/PhoB-type" evidence="5">
    <location>
        <begin position="1"/>
        <end position="100"/>
    </location>
</feature>
<evidence type="ECO:0000313" key="7">
    <source>
        <dbReference type="EMBL" id="MDX8029153.1"/>
    </source>
</evidence>
<dbReference type="PRINTS" id="PR00364">
    <property type="entry name" value="DISEASERSIST"/>
</dbReference>
<dbReference type="SUPFAM" id="SSF48452">
    <property type="entry name" value="TPR-like"/>
    <property type="match status" value="3"/>
</dbReference>
<evidence type="ECO:0000256" key="2">
    <source>
        <dbReference type="ARBA" id="ARBA00023015"/>
    </source>
</evidence>
<dbReference type="Pfam" id="PF13374">
    <property type="entry name" value="TPR_10"/>
    <property type="match status" value="1"/>
</dbReference>
<organism evidence="7 8">
    <name type="scientific">Lentzea miocenica</name>
    <dbReference type="NCBI Taxonomy" id="3095431"/>
    <lineage>
        <taxon>Bacteria</taxon>
        <taxon>Bacillati</taxon>
        <taxon>Actinomycetota</taxon>
        <taxon>Actinomycetes</taxon>
        <taxon>Pseudonocardiales</taxon>
        <taxon>Pseudonocardiaceae</taxon>
        <taxon>Lentzea</taxon>
    </lineage>
</organism>
<dbReference type="CDD" id="cd15831">
    <property type="entry name" value="BTAD"/>
    <property type="match status" value="1"/>
</dbReference>
<reference evidence="7 8" key="1">
    <citation type="submission" date="2023-11" db="EMBL/GenBank/DDBJ databases">
        <title>Lentzea sokolovensis, sp. nov., Lentzea kristufkii, sp. nov., and Lentzea miocenensis, sp. nov., rare actinobacteria from Sokolov Coal Basin, Miocene lacustrine sediment, Czech Republic.</title>
        <authorList>
            <person name="Lara A."/>
            <person name="Kotroba L."/>
            <person name="Nouioui I."/>
            <person name="Neumann-Schaal M."/>
            <person name="Mast Y."/>
            <person name="Chronakova A."/>
        </authorList>
    </citation>
    <scope>NUCLEOTIDE SEQUENCE [LARGE SCALE GENOMIC DNA]</scope>
    <source>
        <strain evidence="7 8">BCCO 10_0856</strain>
    </source>
</reference>
<dbReference type="RefSeq" id="WP_319964157.1">
    <property type="nucleotide sequence ID" value="NZ_JAXAVW010000002.1"/>
</dbReference>
<reference evidence="7 8" key="2">
    <citation type="submission" date="2023-11" db="EMBL/GenBank/DDBJ databases">
        <authorList>
            <person name="Lara A.C."/>
            <person name="Chronakova A."/>
        </authorList>
    </citation>
    <scope>NUCLEOTIDE SEQUENCE [LARGE SCALE GENOMIC DNA]</scope>
    <source>
        <strain evidence="7 8">BCCO 10_0856</strain>
    </source>
</reference>
<dbReference type="CDD" id="cd00383">
    <property type="entry name" value="trans_reg_C"/>
    <property type="match status" value="1"/>
</dbReference>
<dbReference type="InterPro" id="IPR051677">
    <property type="entry name" value="AfsR-DnrI-RedD_regulator"/>
</dbReference>
<keyword evidence="4" id="KW-0804">Transcription</keyword>
<dbReference type="Gene3D" id="1.25.40.10">
    <property type="entry name" value="Tetratricopeptide repeat domain"/>
    <property type="match status" value="2"/>
</dbReference>
<feature type="domain" description="OmpR/PhoB-type" evidence="6">
    <location>
        <begin position="1"/>
        <end position="100"/>
    </location>
</feature>
<dbReference type="InterPro" id="IPR016032">
    <property type="entry name" value="Sig_transdc_resp-reg_C-effctor"/>
</dbReference>
<dbReference type="SMART" id="SM00862">
    <property type="entry name" value="Trans_reg_C"/>
    <property type="match status" value="1"/>
</dbReference>
<evidence type="ECO:0000256" key="1">
    <source>
        <dbReference type="ARBA" id="ARBA00005820"/>
    </source>
</evidence>
<dbReference type="InterPro" id="IPR036388">
    <property type="entry name" value="WH-like_DNA-bd_sf"/>
</dbReference>
<dbReference type="SMART" id="SM00028">
    <property type="entry name" value="TPR"/>
    <property type="match status" value="4"/>
</dbReference>
<protein>
    <submittedName>
        <fullName evidence="7">BTAD domain-containing putative transcriptional regulator</fullName>
    </submittedName>
</protein>
<dbReference type="InterPro" id="IPR027417">
    <property type="entry name" value="P-loop_NTPase"/>
</dbReference>
<dbReference type="Gene3D" id="1.10.10.10">
    <property type="entry name" value="Winged helix-like DNA-binding domain superfamily/Winged helix DNA-binding domain"/>
    <property type="match status" value="1"/>
</dbReference>
<keyword evidence="8" id="KW-1185">Reference proteome</keyword>